<accession>A0ABU6K661</accession>
<feature type="signal peptide" evidence="2">
    <location>
        <begin position="1"/>
        <end position="28"/>
    </location>
</feature>
<dbReference type="EMBL" id="JAYXHS010000002">
    <property type="protein sequence ID" value="MEC5386921.1"/>
    <property type="molecule type" value="Genomic_DNA"/>
</dbReference>
<comment type="caution">
    <text evidence="4">The sequence shown here is derived from an EMBL/GenBank/DDBJ whole genome shotgun (WGS) entry which is preliminary data.</text>
</comment>
<evidence type="ECO:0000256" key="1">
    <source>
        <dbReference type="SAM" id="MobiDB-lite"/>
    </source>
</evidence>
<evidence type="ECO:0000256" key="2">
    <source>
        <dbReference type="SAM" id="SignalP"/>
    </source>
</evidence>
<reference evidence="4 5" key="1">
    <citation type="submission" date="2024-01" db="EMBL/GenBank/DDBJ databases">
        <title>Uliginosibacterium soil sp. nov.</title>
        <authorList>
            <person name="Lv Y."/>
        </authorList>
    </citation>
    <scope>NUCLEOTIDE SEQUENCE [LARGE SCALE GENOMIC DNA]</scope>
    <source>
        <strain evidence="4 5">H3</strain>
    </source>
</reference>
<feature type="chain" id="PRO_5045568833" evidence="2">
    <location>
        <begin position="29"/>
        <end position="114"/>
    </location>
</feature>
<dbReference type="RefSeq" id="WP_327599875.1">
    <property type="nucleotide sequence ID" value="NZ_JAYXHS010000002.1"/>
</dbReference>
<organism evidence="4 5">
    <name type="scientific">Uliginosibacterium silvisoli</name>
    <dbReference type="NCBI Taxonomy" id="3114758"/>
    <lineage>
        <taxon>Bacteria</taxon>
        <taxon>Pseudomonadati</taxon>
        <taxon>Pseudomonadota</taxon>
        <taxon>Betaproteobacteria</taxon>
        <taxon>Rhodocyclales</taxon>
        <taxon>Zoogloeaceae</taxon>
        <taxon>Uliginosibacterium</taxon>
    </lineage>
</organism>
<keyword evidence="2" id="KW-0732">Signal</keyword>
<feature type="region of interest" description="Disordered" evidence="1">
    <location>
        <begin position="57"/>
        <end position="76"/>
    </location>
</feature>
<dbReference type="InterPro" id="IPR025392">
    <property type="entry name" value="DUF4124"/>
</dbReference>
<dbReference type="Proteomes" id="UP001331561">
    <property type="component" value="Unassembled WGS sequence"/>
</dbReference>
<protein>
    <submittedName>
        <fullName evidence="4">DUF4124 domain-containing protein</fullName>
    </submittedName>
</protein>
<keyword evidence="5" id="KW-1185">Reference proteome</keyword>
<dbReference type="Pfam" id="PF13511">
    <property type="entry name" value="DUF4124"/>
    <property type="match status" value="1"/>
</dbReference>
<gene>
    <name evidence="4" type="ORF">VVD49_14395</name>
</gene>
<proteinExistence type="predicted"/>
<evidence type="ECO:0000313" key="5">
    <source>
        <dbReference type="Proteomes" id="UP001331561"/>
    </source>
</evidence>
<feature type="domain" description="DUF4124" evidence="3">
    <location>
        <begin position="43"/>
        <end position="83"/>
    </location>
</feature>
<feature type="compositionally biased region" description="Basic and acidic residues" evidence="1">
    <location>
        <begin position="105"/>
        <end position="114"/>
    </location>
</feature>
<feature type="region of interest" description="Disordered" evidence="1">
    <location>
        <begin position="86"/>
        <end position="114"/>
    </location>
</feature>
<sequence>MWQRVIFLLLICASAAGFYLWQTPAAFEQVKGSVVNAVAVEPAPLYKWTDKNGQVTYGSTPPTGAKAQQVDESKGSVSVVPAAKVPPAMPKLDEAQSDPRSIRQRALERAVDGS</sequence>
<evidence type="ECO:0000313" key="4">
    <source>
        <dbReference type="EMBL" id="MEC5386921.1"/>
    </source>
</evidence>
<evidence type="ECO:0000259" key="3">
    <source>
        <dbReference type="Pfam" id="PF13511"/>
    </source>
</evidence>
<name>A0ABU6K661_9RHOO</name>